<organism evidence="3 4">
    <name type="scientific">Plutella xylostella</name>
    <name type="common">Diamondback moth</name>
    <name type="synonym">Plutella maculipennis</name>
    <dbReference type="NCBI Taxonomy" id="51655"/>
    <lineage>
        <taxon>Eukaryota</taxon>
        <taxon>Metazoa</taxon>
        <taxon>Ecdysozoa</taxon>
        <taxon>Arthropoda</taxon>
        <taxon>Hexapoda</taxon>
        <taxon>Insecta</taxon>
        <taxon>Pterygota</taxon>
        <taxon>Neoptera</taxon>
        <taxon>Endopterygota</taxon>
        <taxon>Lepidoptera</taxon>
        <taxon>Glossata</taxon>
        <taxon>Ditrysia</taxon>
        <taxon>Yponomeutoidea</taxon>
        <taxon>Plutellidae</taxon>
        <taxon>Plutella</taxon>
    </lineage>
</organism>
<dbReference type="InterPro" id="IPR036249">
    <property type="entry name" value="Thioredoxin-like_sf"/>
</dbReference>
<dbReference type="Proteomes" id="UP000653454">
    <property type="component" value="Unassembled WGS sequence"/>
</dbReference>
<proteinExistence type="predicted"/>
<dbReference type="Pfam" id="PF23733">
    <property type="entry name" value="GRXCR1-2_C"/>
    <property type="match status" value="1"/>
</dbReference>
<comment type="caution">
    <text evidence="3">The sequence shown here is derived from an EMBL/GenBank/DDBJ whole genome shotgun (WGS) entry which is preliminary data.</text>
</comment>
<accession>A0A8S4FMS8</accession>
<reference evidence="3" key="1">
    <citation type="submission" date="2020-11" db="EMBL/GenBank/DDBJ databases">
        <authorList>
            <person name="Whiteford S."/>
        </authorList>
    </citation>
    <scope>NUCLEOTIDE SEQUENCE</scope>
</reference>
<evidence type="ECO:0000313" key="4">
    <source>
        <dbReference type="Proteomes" id="UP000653454"/>
    </source>
</evidence>
<sequence>MMEEVAHRPSLEYMPPPLPPKIKQKSSTTFTHIGSDADPRLNISGFSDGLDRSLSSMHPLVLNSKSPTTVFVAATQAERDAAPVPAPAAPARHVVTIRINTDAQKSNAPKISSVHLKSETDFDLKYNELNKKNSSLVRLNVDESLPKIVEHNELQKADKDKPPYIYCNSYSLSSMANMVMSSGQCSPSDTLDSGTCSDLDSTPPPPLPKKKTTKSSANKKAVTVTLISPSTNGNASNGEVDFEDNDSNISCDSLNSSELNGSVHTDESHCDEVNKKEKIEEDAPTAPAMPAFAADSDDTDTVDSSFLPRGLLQDIRDRSVKLNTVETESDLKNDDASVEEANQNINANANISKESAELTSFRLVTQFNNDTRHTDASPTNGSKSPIISESTYEERKKDQARQQRICYSSNYFDADKYYDFHLNEKQFDEEKSVKRISGVSAKGVSEDEVEYFAGVKDYKSEEVPSTIRSSKGTIRGVKNRVRAGIATFLQIQSTTKSYKEKDAGKVVIYTTTMGIVRATYQRCVLVKKILRNLLVKYEERDVFMSTEYQDEIRDRMKSDQILVPQLFIDGQHVGDADTVEKLNESGDLRKMLKPYKSLDACNTCQVCGGFRLLPCRICKGSKKSLHRNHFTAEFVALKCMNCDEVGLIRCDACC</sequence>
<feature type="compositionally biased region" description="Polar residues" evidence="1">
    <location>
        <begin position="376"/>
        <end position="390"/>
    </location>
</feature>
<feature type="region of interest" description="Disordered" evidence="1">
    <location>
        <begin position="1"/>
        <end position="38"/>
    </location>
</feature>
<name>A0A8S4FMS8_PLUXY</name>
<feature type="compositionally biased region" description="Basic and acidic residues" evidence="1">
    <location>
        <begin position="1"/>
        <end position="10"/>
    </location>
</feature>
<keyword evidence="4" id="KW-1185">Reference proteome</keyword>
<protein>
    <submittedName>
        <fullName evidence="3">(diamondback moth) hypothetical protein</fullName>
    </submittedName>
</protein>
<dbReference type="Gene3D" id="3.40.30.10">
    <property type="entry name" value="Glutaredoxin"/>
    <property type="match status" value="1"/>
</dbReference>
<dbReference type="EMBL" id="CAJHNJ030000039">
    <property type="protein sequence ID" value="CAG9129940.1"/>
    <property type="molecule type" value="Genomic_DNA"/>
</dbReference>
<dbReference type="PROSITE" id="PS51354">
    <property type="entry name" value="GLUTAREDOXIN_2"/>
    <property type="match status" value="1"/>
</dbReference>
<dbReference type="InterPro" id="IPR042797">
    <property type="entry name" value="GRXCR1"/>
</dbReference>
<evidence type="ECO:0000259" key="2">
    <source>
        <dbReference type="Pfam" id="PF00462"/>
    </source>
</evidence>
<feature type="compositionally biased region" description="Polar residues" evidence="1">
    <location>
        <begin position="181"/>
        <end position="196"/>
    </location>
</feature>
<dbReference type="Pfam" id="PF00462">
    <property type="entry name" value="Glutaredoxin"/>
    <property type="match status" value="1"/>
</dbReference>
<dbReference type="GO" id="GO:0007605">
    <property type="term" value="P:sensory perception of sound"/>
    <property type="evidence" value="ECO:0007669"/>
    <property type="project" value="InterPro"/>
</dbReference>
<dbReference type="SUPFAM" id="SSF52833">
    <property type="entry name" value="Thioredoxin-like"/>
    <property type="match status" value="1"/>
</dbReference>
<dbReference type="PANTHER" id="PTHR46990:SF1">
    <property type="entry name" value="GLUTAREDOXIN DOMAIN-CONTAINING CYSTEINE-RICH PROTEIN 1"/>
    <property type="match status" value="1"/>
</dbReference>
<dbReference type="PANTHER" id="PTHR46990">
    <property type="entry name" value="GLUTAREDOXIN DOMAIN-CONTAINING CYSTEINE-RICH PROTEIN 1"/>
    <property type="match status" value="1"/>
</dbReference>
<dbReference type="AlphaFoldDB" id="A0A8S4FMS8"/>
<dbReference type="CDD" id="cd03031">
    <property type="entry name" value="GRX_GRX_like"/>
    <property type="match status" value="1"/>
</dbReference>
<feature type="domain" description="Glutaredoxin" evidence="2">
    <location>
        <begin position="506"/>
        <end position="573"/>
    </location>
</feature>
<feature type="region of interest" description="Disordered" evidence="1">
    <location>
        <begin position="181"/>
        <end position="220"/>
    </location>
</feature>
<feature type="region of interest" description="Disordered" evidence="1">
    <location>
        <begin position="370"/>
        <end position="400"/>
    </location>
</feature>
<dbReference type="InterPro" id="IPR002109">
    <property type="entry name" value="Glutaredoxin"/>
</dbReference>
<evidence type="ECO:0000313" key="3">
    <source>
        <dbReference type="EMBL" id="CAG9129940.1"/>
    </source>
</evidence>
<gene>
    <name evidence="3" type="ORF">PLXY2_LOCUS9681</name>
</gene>
<evidence type="ECO:0000256" key="1">
    <source>
        <dbReference type="SAM" id="MobiDB-lite"/>
    </source>
</evidence>